<feature type="compositionally biased region" description="Polar residues" evidence="2">
    <location>
        <begin position="116"/>
        <end position="130"/>
    </location>
</feature>
<evidence type="ECO:0000313" key="3">
    <source>
        <dbReference type="EMBL" id="RKF74507.1"/>
    </source>
</evidence>
<gene>
    <name evidence="3" type="ORF">GcM1_239099</name>
</gene>
<comment type="similarity">
    <text evidence="1">Belongs to the AIM24 family.</text>
</comment>
<dbReference type="Gene3D" id="3.60.160.10">
    <property type="entry name" value="Mitochondrial biogenesis AIM24"/>
    <property type="match status" value="1"/>
</dbReference>
<reference evidence="3 4" key="1">
    <citation type="journal article" date="2018" name="BMC Genomics">
        <title>Comparative genome analyses reveal sequence features reflecting distinct modes of host-adaptation between dicot and monocot powdery mildew.</title>
        <authorList>
            <person name="Wu Y."/>
            <person name="Ma X."/>
            <person name="Pan Z."/>
            <person name="Kale S.D."/>
            <person name="Song Y."/>
            <person name="King H."/>
            <person name="Zhang Q."/>
            <person name="Presley C."/>
            <person name="Deng X."/>
            <person name="Wei C.I."/>
            <person name="Xiao S."/>
        </authorList>
    </citation>
    <scope>NUCLEOTIDE SEQUENCE [LARGE SCALE GENOMIC DNA]</scope>
    <source>
        <strain evidence="3">UMSG1</strain>
    </source>
</reference>
<comment type="caution">
    <text evidence="3">The sequence shown here is derived from an EMBL/GenBank/DDBJ whole genome shotgun (WGS) entry which is preliminary data.</text>
</comment>
<dbReference type="EMBL" id="MCBS01023929">
    <property type="protein sequence ID" value="RKF74507.1"/>
    <property type="molecule type" value="Genomic_DNA"/>
</dbReference>
<dbReference type="SUPFAM" id="SSF51219">
    <property type="entry name" value="TRAP-like"/>
    <property type="match status" value="1"/>
</dbReference>
<dbReference type="InterPro" id="IPR036983">
    <property type="entry name" value="AIM24_sf"/>
</dbReference>
<dbReference type="InterPro" id="IPR016031">
    <property type="entry name" value="Trp_RNA-bd_attenuator-like_dom"/>
</dbReference>
<evidence type="ECO:0000256" key="1">
    <source>
        <dbReference type="RuleBase" id="RU363045"/>
    </source>
</evidence>
<dbReference type="AlphaFoldDB" id="A0A420IJ07"/>
<comment type="subcellular location">
    <subcellularLocation>
        <location evidence="1">Mitochondrion</location>
    </subcellularLocation>
</comment>
<name>A0A420IJ07_9PEZI</name>
<feature type="region of interest" description="Disordered" evidence="2">
    <location>
        <begin position="1"/>
        <end position="176"/>
    </location>
</feature>
<accession>A0A420IJ07</accession>
<feature type="compositionally biased region" description="Polar residues" evidence="2">
    <location>
        <begin position="153"/>
        <end position="173"/>
    </location>
</feature>
<proteinExistence type="inferred from homology"/>
<dbReference type="Pfam" id="PF01987">
    <property type="entry name" value="AIM24"/>
    <property type="match status" value="1"/>
</dbReference>
<dbReference type="PANTHER" id="PTHR43657">
    <property type="entry name" value="TRYPTOPHAN RNA-BINDING ATTENUATOR PROTEIN-LIKE PROTEIN"/>
    <property type="match status" value="1"/>
</dbReference>
<organism evidence="3 4">
    <name type="scientific">Golovinomyces cichoracearum</name>
    <dbReference type="NCBI Taxonomy" id="62708"/>
    <lineage>
        <taxon>Eukaryota</taxon>
        <taxon>Fungi</taxon>
        <taxon>Dikarya</taxon>
        <taxon>Ascomycota</taxon>
        <taxon>Pezizomycotina</taxon>
        <taxon>Leotiomycetes</taxon>
        <taxon>Erysiphales</taxon>
        <taxon>Erysiphaceae</taxon>
        <taxon>Golovinomyces</taxon>
    </lineage>
</organism>
<dbReference type="InterPro" id="IPR002838">
    <property type="entry name" value="AIM24"/>
</dbReference>
<sequence length="484" mass="53007">MSSKYYPPPPDNNNVQQQFAPPPTSPHQTQPQSNTYDPTSHVTDGSTNLVHGSSLSTNAVPPQEKSPGLSYPPPPPQPMTPSQQQYYPGPPLQFQHYHPSQSPSPVSHQHHYEATSKPTHAPSYSQSSQHFPAHVTPTEQGSQIEEKSKPVASVTSHQNRHTSAPSQNLGSNTLKDDVGTFNGGSYRISHRDTNSILTFQLAVGYPLTVKPGAMISMDSTITLKGTIRFSVKKFISGGDLASSTYTGPGELLVAPQALGDITNICLNGNEEWSVGKDAFLACTQGVIKDYKRQGIGKAMFSGEGLFVYKISGNGLLWIASFGAIIRKDLKEGEKYFVDNGHLVAWNTKYVLERVSSGGIVSSLSSGEGLVCKFTGPGTIFLQTRNPVCQIKKPKNEKLADFIRARQHSGSGSTLTLLQHKMNDRLTRNSRISLVMRRFRAGLTVRSYVGCAYPFYNIALQNALSIHLVLPKIESLFLDYHYFLT</sequence>
<feature type="compositionally biased region" description="Low complexity" evidence="2">
    <location>
        <begin position="95"/>
        <end position="107"/>
    </location>
</feature>
<protein>
    <recommendedName>
        <fullName evidence="1">Altered inheritance of mitochondria protein 24, mitochondrial</fullName>
    </recommendedName>
</protein>
<feature type="compositionally biased region" description="Pro residues" evidence="2">
    <location>
        <begin position="70"/>
        <end position="79"/>
    </location>
</feature>
<evidence type="ECO:0000256" key="2">
    <source>
        <dbReference type="SAM" id="MobiDB-lite"/>
    </source>
</evidence>
<dbReference type="NCBIfam" id="TIGR00266">
    <property type="entry name" value="TIGR00266 family protein"/>
    <property type="match status" value="1"/>
</dbReference>
<dbReference type="PANTHER" id="PTHR43657:SF1">
    <property type="entry name" value="ALTERED INHERITANCE OF MITOCHONDRIA PROTEIN 24, MITOCHONDRIAL"/>
    <property type="match status" value="1"/>
</dbReference>
<feature type="compositionally biased region" description="Pro residues" evidence="2">
    <location>
        <begin position="1"/>
        <end position="11"/>
    </location>
</feature>
<dbReference type="GO" id="GO:0005739">
    <property type="term" value="C:mitochondrion"/>
    <property type="evidence" value="ECO:0007669"/>
    <property type="project" value="UniProtKB-SubCell"/>
</dbReference>
<dbReference type="Proteomes" id="UP000285326">
    <property type="component" value="Unassembled WGS sequence"/>
</dbReference>
<feature type="compositionally biased region" description="Polar residues" evidence="2">
    <location>
        <begin position="34"/>
        <end position="60"/>
    </location>
</feature>
<evidence type="ECO:0000313" key="4">
    <source>
        <dbReference type="Proteomes" id="UP000285326"/>
    </source>
</evidence>
<keyword evidence="1" id="KW-0496">Mitochondrion</keyword>